<protein>
    <submittedName>
        <fullName evidence="1">Uncharacterized protein</fullName>
    </submittedName>
</protein>
<proteinExistence type="predicted"/>
<sequence>MASGATWEAIDTISSLGYSACAKTVEEFRKKIQKKHVIKIEEHFVNHKNLFHVYNIDNYHSIHENRRPDITSTSTAKHFATCVAKLVFECPSVLLIFNGVSIHNSANIESPRICWYLLKRYTEVFDISYTDNIIERKEERSMNGLKLLARNEWIKIKSKIIEKFGQTCKDIEYRMMIDLLDNLIPSTLDIYATLFRSGQFDAYVETKHLASFNEYYVENTHSRIWANTSHNATTDNIIKQAYVIMNLEPTFKDTYKVFYNRGISVPITTEEIDKKITEKIINKPIKTNTKKTATTTTKKNYYYHHQKATKKFKSEVGPIKKKGADTLISEDLDDDENNIEEDIEEQPEVEGHKTFRLIWQFKLSR</sequence>
<name>A0A397VN04_9GLOM</name>
<dbReference type="EMBL" id="QKWP01000312">
    <property type="protein sequence ID" value="RIB22369.1"/>
    <property type="molecule type" value="Genomic_DNA"/>
</dbReference>
<dbReference type="AlphaFoldDB" id="A0A397VN04"/>
<evidence type="ECO:0000313" key="1">
    <source>
        <dbReference type="EMBL" id="RIB22369.1"/>
    </source>
</evidence>
<keyword evidence="2" id="KW-1185">Reference proteome</keyword>
<comment type="caution">
    <text evidence="1">The sequence shown here is derived from an EMBL/GenBank/DDBJ whole genome shotgun (WGS) entry which is preliminary data.</text>
</comment>
<organism evidence="1 2">
    <name type="scientific">Gigaspora rosea</name>
    <dbReference type="NCBI Taxonomy" id="44941"/>
    <lineage>
        <taxon>Eukaryota</taxon>
        <taxon>Fungi</taxon>
        <taxon>Fungi incertae sedis</taxon>
        <taxon>Mucoromycota</taxon>
        <taxon>Glomeromycotina</taxon>
        <taxon>Glomeromycetes</taxon>
        <taxon>Diversisporales</taxon>
        <taxon>Gigasporaceae</taxon>
        <taxon>Gigaspora</taxon>
    </lineage>
</organism>
<evidence type="ECO:0000313" key="2">
    <source>
        <dbReference type="Proteomes" id="UP000266673"/>
    </source>
</evidence>
<accession>A0A397VN04</accession>
<dbReference type="Proteomes" id="UP000266673">
    <property type="component" value="Unassembled WGS sequence"/>
</dbReference>
<reference evidence="1 2" key="1">
    <citation type="submission" date="2018-06" db="EMBL/GenBank/DDBJ databases">
        <title>Comparative genomics reveals the genomic features of Rhizophagus irregularis, R. cerebriforme, R. diaphanum and Gigaspora rosea, and their symbiotic lifestyle signature.</title>
        <authorList>
            <person name="Morin E."/>
            <person name="San Clemente H."/>
            <person name="Chen E.C.H."/>
            <person name="De La Providencia I."/>
            <person name="Hainaut M."/>
            <person name="Kuo A."/>
            <person name="Kohler A."/>
            <person name="Murat C."/>
            <person name="Tang N."/>
            <person name="Roy S."/>
            <person name="Loubradou J."/>
            <person name="Henrissat B."/>
            <person name="Grigoriev I.V."/>
            <person name="Corradi N."/>
            <person name="Roux C."/>
            <person name="Martin F.M."/>
        </authorList>
    </citation>
    <scope>NUCLEOTIDE SEQUENCE [LARGE SCALE GENOMIC DNA]</scope>
    <source>
        <strain evidence="1 2">DAOM 194757</strain>
    </source>
</reference>
<gene>
    <name evidence="1" type="ORF">C2G38_2174112</name>
</gene>